<dbReference type="InterPro" id="IPR037055">
    <property type="entry name" value="MHC_I-like_Ag-recog_sf"/>
</dbReference>
<feature type="domain" description="Ig-like" evidence="19">
    <location>
        <begin position="220"/>
        <end position="309"/>
    </location>
</feature>
<dbReference type="SUPFAM" id="SSF48726">
    <property type="entry name" value="Immunoglobulin"/>
    <property type="match status" value="1"/>
</dbReference>
<feature type="chain" id="PRO_5039950359" evidence="18">
    <location>
        <begin position="28"/>
        <end position="376"/>
    </location>
</feature>
<comment type="similarity">
    <text evidence="3 16">Belongs to the MHC class I family.</text>
</comment>
<dbReference type="InterPro" id="IPR007110">
    <property type="entry name" value="Ig-like_dom"/>
</dbReference>
<comment type="subcellular location">
    <subcellularLocation>
        <location evidence="2">Cell membrane</location>
        <topology evidence="2">Single-pass type I membrane protein</topology>
    </subcellularLocation>
</comment>
<dbReference type="Proteomes" id="UP000234681">
    <property type="component" value="Chromosome 17"/>
</dbReference>
<reference evidence="21" key="1">
    <citation type="submission" date="2005-09" db="EMBL/GenBank/DDBJ databases">
        <authorList>
            <person name="Mural R.J."/>
            <person name="Li P.W."/>
            <person name="Adams M.D."/>
            <person name="Amanatides P.G."/>
            <person name="Baden-Tillson H."/>
            <person name="Barnstead M."/>
            <person name="Chin S.H."/>
            <person name="Dew I."/>
            <person name="Evans C.A."/>
            <person name="Ferriera S."/>
            <person name="Flanigan M."/>
            <person name="Fosler C."/>
            <person name="Glodek A."/>
            <person name="Gu Z."/>
            <person name="Holt R.A."/>
            <person name="Jennings D."/>
            <person name="Kraft C.L."/>
            <person name="Lu F."/>
            <person name="Nguyen T."/>
            <person name="Nusskern D.R."/>
            <person name="Pfannkoch C.M."/>
            <person name="Sitter C."/>
            <person name="Sutton G.G."/>
            <person name="Venter J.C."/>
            <person name="Wang Z."/>
            <person name="Woodage T."/>
            <person name="Zheng X.H."/>
            <person name="Zhong F."/>
        </authorList>
    </citation>
    <scope>NUCLEOTIDE SEQUENCE [LARGE SCALE GENOMIC DNA]</scope>
    <source>
        <strain>BN</strain>
        <strain evidence="21">Sprague-Dawley</strain>
    </source>
</reference>
<dbReference type="PROSITE" id="PS50835">
    <property type="entry name" value="IG_LIKE"/>
    <property type="match status" value="1"/>
</dbReference>
<evidence type="ECO:0000256" key="18">
    <source>
        <dbReference type="SAM" id="SignalP"/>
    </source>
</evidence>
<dbReference type="InterPro" id="IPR050208">
    <property type="entry name" value="MHC_class-I_related"/>
</dbReference>
<keyword evidence="7" id="KW-0410">Iron transport</keyword>
<name>A6KLM4_RAT</name>
<evidence type="ECO:0000256" key="2">
    <source>
        <dbReference type="ARBA" id="ARBA00004251"/>
    </source>
</evidence>
<dbReference type="SUPFAM" id="SSF54452">
    <property type="entry name" value="MHC antigen-recognition domain"/>
    <property type="match status" value="1"/>
</dbReference>
<evidence type="ECO:0000256" key="7">
    <source>
        <dbReference type="ARBA" id="ARBA00022496"/>
    </source>
</evidence>
<organism evidence="20 21">
    <name type="scientific">Rattus norvegicus</name>
    <name type="common">Rat</name>
    <dbReference type="NCBI Taxonomy" id="10116"/>
    <lineage>
        <taxon>Eukaryota</taxon>
        <taxon>Metazoa</taxon>
        <taxon>Chordata</taxon>
        <taxon>Craniata</taxon>
        <taxon>Vertebrata</taxon>
        <taxon>Euteleostomi</taxon>
        <taxon>Mammalia</taxon>
        <taxon>Eutheria</taxon>
        <taxon>Euarchontoglires</taxon>
        <taxon>Glires</taxon>
        <taxon>Rodentia</taxon>
        <taxon>Myomorpha</taxon>
        <taxon>Muroidea</taxon>
        <taxon>Muridae</taxon>
        <taxon>Murinae</taxon>
        <taxon>Rattus</taxon>
    </lineage>
</organism>
<dbReference type="Pfam" id="PF00129">
    <property type="entry name" value="MHC_I"/>
    <property type="match status" value="1"/>
</dbReference>
<comment type="function">
    <text evidence="1">Binds to transferrin receptor (TFR) and reduces its affinity for iron-loaded transferrin.</text>
</comment>
<keyword evidence="14" id="KW-1015">Disulfide bond</keyword>
<comment type="subunit">
    <text evidence="4">Binds TFR through the extracellular domain in a pH-dependent manner.</text>
</comment>
<keyword evidence="10 17" id="KW-1133">Transmembrane helix</keyword>
<keyword evidence="6" id="KW-1003">Cell membrane</keyword>
<evidence type="ECO:0000313" key="21">
    <source>
        <dbReference type="Proteomes" id="UP000234681"/>
    </source>
</evidence>
<dbReference type="SMART" id="SM00407">
    <property type="entry name" value="IGc1"/>
    <property type="match status" value="1"/>
</dbReference>
<evidence type="ECO:0000256" key="11">
    <source>
        <dbReference type="ARBA" id="ARBA00023004"/>
    </source>
</evidence>
<dbReference type="PANTHER" id="PTHR16675">
    <property type="entry name" value="MHC CLASS I-RELATED"/>
    <property type="match status" value="1"/>
</dbReference>
<evidence type="ECO:0000256" key="9">
    <source>
        <dbReference type="ARBA" id="ARBA00022729"/>
    </source>
</evidence>
<accession>A6KLM4</accession>
<dbReference type="Gene3D" id="3.30.500.10">
    <property type="entry name" value="MHC class I-like antigen recognition-like"/>
    <property type="match status" value="1"/>
</dbReference>
<proteinExistence type="inferred from homology"/>
<sequence length="376" mass="42842">MDRSAGLPVRLLLLLLLLLLWSVAPQALRPGSHSLRYLFMGASKPDLGLPFFEALGYVDDQLFVSYNHESRRAEPRAPWILGQTSSQLWLQLSQSLKGWDYMFIVDFWTIMGNYNHSKVTKLRVVPESHILQVILGCEVHEDNSTSGFWKYGYDGQDHLEFCPKTLNWSAAEPRAWATKMEWEEHRIRARQSRDYLQRDCPQQLKQVLELQRGVLGQQVPTLVKVTRHWASTGTSLRCQALNFFPQNITMRWLKDSQPLDAKDVNPENVLPNGDGTYQGWLTLAVAPGEETRFSCQVEHPGLDQPLTATWEPSRSQDMIIGIISGITICAIFFVGILILVLRKRKVSGGTMGDYVLTESFLFAFLRCFLQLSSVPE</sequence>
<dbReference type="Gene3D" id="2.60.40.10">
    <property type="entry name" value="Immunoglobulins"/>
    <property type="match status" value="1"/>
</dbReference>
<evidence type="ECO:0000256" key="15">
    <source>
        <dbReference type="ARBA" id="ARBA00023180"/>
    </source>
</evidence>
<evidence type="ECO:0000256" key="1">
    <source>
        <dbReference type="ARBA" id="ARBA00003622"/>
    </source>
</evidence>
<dbReference type="InterPro" id="IPR011162">
    <property type="entry name" value="MHC_I/II-like_Ag-recog"/>
</dbReference>
<keyword evidence="11" id="KW-0408">Iron</keyword>
<keyword evidence="15" id="KW-0325">Glycoprotein</keyword>
<evidence type="ECO:0000256" key="13">
    <source>
        <dbReference type="ARBA" id="ARBA00023136"/>
    </source>
</evidence>
<dbReference type="InterPro" id="IPR036179">
    <property type="entry name" value="Ig-like_dom_sf"/>
</dbReference>
<dbReference type="FunFam" id="3.30.500.10:FF:000001">
    <property type="entry name" value="H-2 class I histocompatibility antigen, alpha chain"/>
    <property type="match status" value="1"/>
</dbReference>
<evidence type="ECO:0000256" key="16">
    <source>
        <dbReference type="RuleBase" id="RU004439"/>
    </source>
</evidence>
<gene>
    <name evidence="20 22" type="primary">Hfe</name>
    <name evidence="20" type="ORF">rCG_45141</name>
</gene>
<evidence type="ECO:0000256" key="14">
    <source>
        <dbReference type="ARBA" id="ARBA00023157"/>
    </source>
</evidence>
<dbReference type="PRINTS" id="PR01638">
    <property type="entry name" value="MHCCLASSI"/>
</dbReference>
<dbReference type="FunFam" id="2.60.40.10:FF:000204">
    <property type="entry name" value="Major histocompatibility complex, class I-related protein"/>
    <property type="match status" value="1"/>
</dbReference>
<keyword evidence="9 18" id="KW-0732">Signal</keyword>
<dbReference type="PANTHER" id="PTHR16675:SF172">
    <property type="entry name" value="HEREDITARY HEMOCHROMATOSIS PROTEIN"/>
    <property type="match status" value="1"/>
</dbReference>
<evidence type="ECO:0000259" key="19">
    <source>
        <dbReference type="PROSITE" id="PS50835"/>
    </source>
</evidence>
<keyword evidence="13 17" id="KW-0472">Membrane</keyword>
<evidence type="ECO:0000256" key="10">
    <source>
        <dbReference type="ARBA" id="ARBA00022989"/>
    </source>
</evidence>
<evidence type="ECO:0000256" key="4">
    <source>
        <dbReference type="ARBA" id="ARBA00011632"/>
    </source>
</evidence>
<protein>
    <submittedName>
        <fullName evidence="20">Hemochromatosis, isoform CRA_c</fullName>
    </submittedName>
</protein>
<dbReference type="AlphaFoldDB" id="A6KLM4"/>
<dbReference type="Pfam" id="PF07654">
    <property type="entry name" value="C1-set"/>
    <property type="match status" value="1"/>
</dbReference>
<feature type="transmembrane region" description="Helical" evidence="17">
    <location>
        <begin position="318"/>
        <end position="341"/>
    </location>
</feature>
<evidence type="ECO:0000256" key="12">
    <source>
        <dbReference type="ARBA" id="ARBA00023065"/>
    </source>
</evidence>
<evidence type="ECO:0000256" key="6">
    <source>
        <dbReference type="ARBA" id="ARBA00022475"/>
    </source>
</evidence>
<evidence type="ECO:0000256" key="17">
    <source>
        <dbReference type="SAM" id="Phobius"/>
    </source>
</evidence>
<evidence type="ECO:0000256" key="8">
    <source>
        <dbReference type="ARBA" id="ARBA00022692"/>
    </source>
</evidence>
<dbReference type="EMBL" id="CH474064">
    <property type="protein sequence ID" value="EDL86571.1"/>
    <property type="molecule type" value="Genomic_DNA"/>
</dbReference>
<dbReference type="GO" id="GO:0006826">
    <property type="term" value="P:iron ion transport"/>
    <property type="evidence" value="ECO:0007669"/>
    <property type="project" value="UniProtKB-KW"/>
</dbReference>
<evidence type="ECO:0000256" key="5">
    <source>
        <dbReference type="ARBA" id="ARBA00022448"/>
    </source>
</evidence>
<dbReference type="InterPro" id="IPR013783">
    <property type="entry name" value="Ig-like_fold"/>
</dbReference>
<evidence type="ECO:0000313" key="22">
    <source>
        <dbReference type="RGD" id="2793"/>
    </source>
</evidence>
<dbReference type="InterPro" id="IPR001039">
    <property type="entry name" value="MHC_I_a_a1/a2"/>
</dbReference>
<dbReference type="InterPro" id="IPR003597">
    <property type="entry name" value="Ig_C1-set"/>
</dbReference>
<dbReference type="GO" id="GO:0005886">
    <property type="term" value="C:plasma membrane"/>
    <property type="evidence" value="ECO:0007669"/>
    <property type="project" value="UniProtKB-SubCell"/>
</dbReference>
<keyword evidence="5" id="KW-0813">Transport</keyword>
<dbReference type="InterPro" id="IPR003006">
    <property type="entry name" value="Ig/MHC_CS"/>
</dbReference>
<evidence type="ECO:0000256" key="3">
    <source>
        <dbReference type="ARBA" id="ARBA00006909"/>
    </source>
</evidence>
<evidence type="ECO:0000313" key="20">
    <source>
        <dbReference type="EMBL" id="EDL86571.1"/>
    </source>
</evidence>
<keyword evidence="8 17" id="KW-0812">Transmembrane</keyword>
<dbReference type="RGD" id="2793">
    <property type="gene designation" value="Hfe"/>
</dbReference>
<feature type="signal peptide" evidence="18">
    <location>
        <begin position="1"/>
        <end position="27"/>
    </location>
</feature>
<dbReference type="InterPro" id="IPR011161">
    <property type="entry name" value="MHC_I-like_Ag-recog"/>
</dbReference>
<keyword evidence="12" id="KW-0406">Ion transport</keyword>
<dbReference type="PROSITE" id="PS00290">
    <property type="entry name" value="IG_MHC"/>
    <property type="match status" value="1"/>
</dbReference>